<dbReference type="InterPro" id="IPR009492">
    <property type="entry name" value="TniQ"/>
</dbReference>
<reference evidence="2 3" key="1">
    <citation type="submission" date="2019-05" db="EMBL/GenBank/DDBJ databases">
        <title>Streptomyces marianii sp. nov., a novel marine actinomycete from southern coast of India.</title>
        <authorList>
            <person name="Iniyan A.M."/>
            <person name="Wink J."/>
            <person name="Ramprasad E."/>
            <person name="Ramana C.V."/>
            <person name="Bunk B."/>
            <person name="Sproer C."/>
            <person name="Joseph F.-J.R.S."/>
            <person name="Vincent S.G.P."/>
        </authorList>
    </citation>
    <scope>NUCLEOTIDE SEQUENCE [LARGE SCALE GENOMIC DNA]</scope>
    <source>
        <strain evidence="2 3">ICN19</strain>
    </source>
</reference>
<protein>
    <recommendedName>
        <fullName evidence="1">TniQ domain-containing protein</fullName>
    </recommendedName>
</protein>
<evidence type="ECO:0000313" key="3">
    <source>
        <dbReference type="Proteomes" id="UP000305921"/>
    </source>
</evidence>
<evidence type="ECO:0000259" key="1">
    <source>
        <dbReference type="Pfam" id="PF06527"/>
    </source>
</evidence>
<organism evidence="2 3">
    <name type="scientific">Streptomyces marianii</name>
    <dbReference type="NCBI Taxonomy" id="1817406"/>
    <lineage>
        <taxon>Bacteria</taxon>
        <taxon>Bacillati</taxon>
        <taxon>Actinomycetota</taxon>
        <taxon>Actinomycetes</taxon>
        <taxon>Kitasatosporales</taxon>
        <taxon>Streptomycetaceae</taxon>
        <taxon>Streptomyces</taxon>
    </lineage>
</organism>
<name>A0A5R9DS64_9ACTN</name>
<proteinExistence type="predicted"/>
<evidence type="ECO:0000313" key="2">
    <source>
        <dbReference type="EMBL" id="TLQ38826.1"/>
    </source>
</evidence>
<feature type="domain" description="TniQ" evidence="1">
    <location>
        <begin position="17"/>
        <end position="129"/>
    </location>
</feature>
<dbReference type="Proteomes" id="UP000305921">
    <property type="component" value="Unassembled WGS sequence"/>
</dbReference>
<gene>
    <name evidence="2" type="ORF">FEF34_40135</name>
</gene>
<accession>A0A5R9DS64</accession>
<dbReference type="EMBL" id="VAWE01000004">
    <property type="protein sequence ID" value="TLQ38826.1"/>
    <property type="molecule type" value="Genomic_DNA"/>
</dbReference>
<keyword evidence="3" id="KW-1185">Reference proteome</keyword>
<dbReference type="Pfam" id="PF06527">
    <property type="entry name" value="TniQ"/>
    <property type="match status" value="1"/>
</dbReference>
<dbReference type="OrthoDB" id="4031662at2"/>
<dbReference type="AlphaFoldDB" id="A0A5R9DS64"/>
<dbReference type="RefSeq" id="WP_138058395.1">
    <property type="nucleotide sequence ID" value="NZ_VAWE01000004.1"/>
</dbReference>
<comment type="caution">
    <text evidence="2">The sequence shown here is derived from an EMBL/GenBank/DDBJ whole genome shotgun (WGS) entry which is preliminary data.</text>
</comment>
<sequence length="379" mass="41888">MTDTAPSSAPLTTADLPIRVPLIHGETTASFLARTAAANGVDVPRLLAVLDDGLDLPDDGLDPQREEALLPAEALARLAALVEREPDQLSRALPSTHPDRVADVEAVRIEPWPEELAAAPLPACPLCMEPGAWLAATGHRWRPCPCGRRWLAGDDGGYLVDTGPVPELGRALHRHRQLVHRLGPVGDALLADAHQVMLWWWVSLPRRRGPGRELGKDVADLWHAREDTLGMTRHRRRAAPVVVYPEAVALAELMWKWEERRRKRGASPEAWVEAVVAELVPAGALSRQERAPLDYWLEQHRTEPAGKPSGRTAADRRWNRLPPLHRRPTEPGPFRAPSCLMWVYGLPLTSTTAVCPRCNGRAPSCRWVPYPGCTGLPRK</sequence>